<keyword evidence="3" id="KW-1185">Reference proteome</keyword>
<proteinExistence type="predicted"/>
<feature type="chain" id="PRO_5007153826" evidence="1">
    <location>
        <begin position="26"/>
        <end position="183"/>
    </location>
</feature>
<reference evidence="2 3" key="1">
    <citation type="submission" date="2015-10" db="EMBL/GenBank/DDBJ databases">
        <title>Draft genome sequence of Streptomyces yokosukanensis DSM 40224, type strain for the species Streptomyces yokosukanensis.</title>
        <authorList>
            <person name="Ruckert C."/>
            <person name="Winkler A."/>
            <person name="Kalinowski J."/>
            <person name="Kampfer P."/>
            <person name="Glaeser S."/>
        </authorList>
    </citation>
    <scope>NUCLEOTIDE SEQUENCE [LARGE SCALE GENOMIC DNA]</scope>
    <source>
        <strain evidence="2 3">DSM 40224</strain>
    </source>
</reference>
<dbReference type="STRING" id="67386.AQI95_28100"/>
<accession>A0A117Q0V5</accession>
<dbReference type="Proteomes" id="UP000053127">
    <property type="component" value="Unassembled WGS sequence"/>
</dbReference>
<comment type="caution">
    <text evidence="2">The sequence shown here is derived from an EMBL/GenBank/DDBJ whole genome shotgun (WGS) entry which is preliminary data.</text>
</comment>
<dbReference type="EMBL" id="LMWN01000040">
    <property type="protein sequence ID" value="KUN01961.1"/>
    <property type="molecule type" value="Genomic_DNA"/>
</dbReference>
<gene>
    <name evidence="2" type="ORF">AQI95_28100</name>
</gene>
<evidence type="ECO:0000313" key="3">
    <source>
        <dbReference type="Proteomes" id="UP000053127"/>
    </source>
</evidence>
<dbReference type="AlphaFoldDB" id="A0A117Q0V5"/>
<name>A0A117Q0V5_9ACTN</name>
<dbReference type="OrthoDB" id="3628502at2"/>
<dbReference type="RefSeq" id="WP_067129716.1">
    <property type="nucleotide sequence ID" value="NZ_JBFACD010000030.1"/>
</dbReference>
<evidence type="ECO:0000313" key="2">
    <source>
        <dbReference type="EMBL" id="KUN01961.1"/>
    </source>
</evidence>
<sequence>MKRRTRIAAVAVTTALLITAGTAGAALAAGGGAHSPHREAAALTGTAKLYRSAGDDITFSFDAHLAAKDTADPLKATGTFRWSHYLHGQGAWARAKVDCLVTGGKVAVVSGVITASDLPGAKGRRVGVTVHDLGRHDRLGYSWAAVGSPTDTKDLPRCVSSAPFEKVKQGTGDFTVVPWEPRF</sequence>
<evidence type="ECO:0000256" key="1">
    <source>
        <dbReference type="SAM" id="SignalP"/>
    </source>
</evidence>
<feature type="signal peptide" evidence="1">
    <location>
        <begin position="1"/>
        <end position="25"/>
    </location>
</feature>
<organism evidence="2 3">
    <name type="scientific">Streptomyces yokosukanensis</name>
    <dbReference type="NCBI Taxonomy" id="67386"/>
    <lineage>
        <taxon>Bacteria</taxon>
        <taxon>Bacillati</taxon>
        <taxon>Actinomycetota</taxon>
        <taxon>Actinomycetes</taxon>
        <taxon>Kitasatosporales</taxon>
        <taxon>Streptomycetaceae</taxon>
        <taxon>Streptomyces</taxon>
    </lineage>
</organism>
<protein>
    <submittedName>
        <fullName evidence="2">Repetin</fullName>
    </submittedName>
</protein>
<keyword evidence="1" id="KW-0732">Signal</keyword>